<evidence type="ECO:0000313" key="11">
    <source>
        <dbReference type="EMBL" id="PFX26080.1"/>
    </source>
</evidence>
<feature type="transmembrane region" description="Helical" evidence="9">
    <location>
        <begin position="388"/>
        <end position="413"/>
    </location>
</feature>
<accession>A0A2B4SB79</accession>
<keyword evidence="7" id="KW-0813">Transport</keyword>
<dbReference type="PANTHER" id="PTHR48021:SF1">
    <property type="entry name" value="GH07001P-RELATED"/>
    <property type="match status" value="1"/>
</dbReference>
<keyword evidence="5 9" id="KW-0472">Membrane</keyword>
<keyword evidence="2" id="KW-1003">Cell membrane</keyword>
<comment type="subcellular location">
    <subcellularLocation>
        <location evidence="1">Cell membrane</location>
        <topology evidence="1">Multi-pass membrane protein</topology>
    </subcellularLocation>
</comment>
<evidence type="ECO:0000256" key="4">
    <source>
        <dbReference type="ARBA" id="ARBA00022989"/>
    </source>
</evidence>
<feature type="transmembrane region" description="Helical" evidence="9">
    <location>
        <begin position="457"/>
        <end position="475"/>
    </location>
</feature>
<dbReference type="PRINTS" id="PR00171">
    <property type="entry name" value="SUGRTRNSPORT"/>
</dbReference>
<comment type="similarity">
    <text evidence="7">Belongs to the major facilitator superfamily. Sugar transporter (TC 2.A.1.1) family.</text>
</comment>
<comment type="caution">
    <text evidence="11">The sequence shown here is derived from an EMBL/GenBank/DDBJ whole genome shotgun (WGS) entry which is preliminary data.</text>
</comment>
<proteinExistence type="inferred from homology"/>
<feature type="transmembrane region" description="Helical" evidence="9">
    <location>
        <begin position="31"/>
        <end position="56"/>
    </location>
</feature>
<dbReference type="CDD" id="cd17358">
    <property type="entry name" value="MFS_GLUT6_8_Class3_like"/>
    <property type="match status" value="1"/>
</dbReference>
<dbReference type="InterPro" id="IPR050549">
    <property type="entry name" value="MFS_Trehalose_Transporter"/>
</dbReference>
<dbReference type="InterPro" id="IPR020846">
    <property type="entry name" value="MFS_dom"/>
</dbReference>
<feature type="transmembrane region" description="Helical" evidence="9">
    <location>
        <begin position="425"/>
        <end position="445"/>
    </location>
</feature>
<feature type="region of interest" description="Disordered" evidence="8">
    <location>
        <begin position="1"/>
        <end position="24"/>
    </location>
</feature>
<evidence type="ECO:0000256" key="8">
    <source>
        <dbReference type="SAM" id="MobiDB-lite"/>
    </source>
</evidence>
<keyword evidence="4 9" id="KW-1133">Transmembrane helix</keyword>
<evidence type="ECO:0000256" key="1">
    <source>
        <dbReference type="ARBA" id="ARBA00004651"/>
    </source>
</evidence>
<dbReference type="Gene3D" id="1.20.1250.20">
    <property type="entry name" value="MFS general substrate transporter like domains"/>
    <property type="match status" value="1"/>
</dbReference>
<feature type="transmembrane region" description="Helical" evidence="9">
    <location>
        <begin position="76"/>
        <end position="97"/>
    </location>
</feature>
<keyword evidence="6" id="KW-0325">Glycoprotein</keyword>
<evidence type="ECO:0000256" key="3">
    <source>
        <dbReference type="ARBA" id="ARBA00022692"/>
    </source>
</evidence>
<keyword evidence="3 9" id="KW-0812">Transmembrane</keyword>
<evidence type="ECO:0000256" key="9">
    <source>
        <dbReference type="SAM" id="Phobius"/>
    </source>
</evidence>
<dbReference type="SUPFAM" id="SSF103473">
    <property type="entry name" value="MFS general substrate transporter"/>
    <property type="match status" value="1"/>
</dbReference>
<evidence type="ECO:0000256" key="6">
    <source>
        <dbReference type="ARBA" id="ARBA00023180"/>
    </source>
</evidence>
<feature type="transmembrane region" description="Helical" evidence="9">
    <location>
        <begin position="104"/>
        <end position="124"/>
    </location>
</feature>
<dbReference type="PANTHER" id="PTHR48021">
    <property type="match status" value="1"/>
</dbReference>
<dbReference type="PROSITE" id="PS50850">
    <property type="entry name" value="MFS"/>
    <property type="match status" value="1"/>
</dbReference>
<dbReference type="PROSITE" id="PS00217">
    <property type="entry name" value="SUGAR_TRANSPORT_2"/>
    <property type="match status" value="1"/>
</dbReference>
<keyword evidence="12" id="KW-1185">Reference proteome</keyword>
<dbReference type="InterPro" id="IPR044775">
    <property type="entry name" value="MFS_ERD6/Tret1-like"/>
</dbReference>
<evidence type="ECO:0000256" key="2">
    <source>
        <dbReference type="ARBA" id="ARBA00022475"/>
    </source>
</evidence>
<dbReference type="InterPro" id="IPR005828">
    <property type="entry name" value="MFS_sugar_transport-like"/>
</dbReference>
<dbReference type="InterPro" id="IPR005829">
    <property type="entry name" value="Sugar_transporter_CS"/>
</dbReference>
<evidence type="ECO:0000313" key="12">
    <source>
        <dbReference type="Proteomes" id="UP000225706"/>
    </source>
</evidence>
<dbReference type="EMBL" id="LSMT01000134">
    <property type="protein sequence ID" value="PFX26080.1"/>
    <property type="molecule type" value="Genomic_DNA"/>
</dbReference>
<feature type="transmembrane region" description="Helical" evidence="9">
    <location>
        <begin position="130"/>
        <end position="151"/>
    </location>
</feature>
<dbReference type="Proteomes" id="UP000225706">
    <property type="component" value="Unassembled WGS sequence"/>
</dbReference>
<protein>
    <submittedName>
        <fullName evidence="11">Facilitated trehalose transporter Tret1</fullName>
    </submittedName>
</protein>
<evidence type="ECO:0000259" key="10">
    <source>
        <dbReference type="PROSITE" id="PS50850"/>
    </source>
</evidence>
<feature type="transmembrane region" description="Helical" evidence="9">
    <location>
        <begin position="325"/>
        <end position="344"/>
    </location>
</feature>
<feature type="transmembrane region" description="Helical" evidence="9">
    <location>
        <begin position="163"/>
        <end position="185"/>
    </location>
</feature>
<dbReference type="InterPro" id="IPR036259">
    <property type="entry name" value="MFS_trans_sf"/>
</dbReference>
<dbReference type="STRING" id="50429.A0A2B4SB79"/>
<gene>
    <name evidence="11" type="primary">Tret1</name>
    <name evidence="11" type="ORF">AWC38_SpisGene9241</name>
</gene>
<dbReference type="GO" id="GO:0051119">
    <property type="term" value="F:sugar transmembrane transporter activity"/>
    <property type="evidence" value="ECO:0007669"/>
    <property type="project" value="InterPro"/>
</dbReference>
<dbReference type="NCBIfam" id="TIGR00879">
    <property type="entry name" value="SP"/>
    <property type="match status" value="1"/>
</dbReference>
<dbReference type="PROSITE" id="PS00216">
    <property type="entry name" value="SUGAR_TRANSPORT_1"/>
    <property type="match status" value="1"/>
</dbReference>
<organism evidence="11 12">
    <name type="scientific">Stylophora pistillata</name>
    <name type="common">Smooth cauliflower coral</name>
    <dbReference type="NCBI Taxonomy" id="50429"/>
    <lineage>
        <taxon>Eukaryota</taxon>
        <taxon>Metazoa</taxon>
        <taxon>Cnidaria</taxon>
        <taxon>Anthozoa</taxon>
        <taxon>Hexacorallia</taxon>
        <taxon>Scleractinia</taxon>
        <taxon>Astrocoeniina</taxon>
        <taxon>Pocilloporidae</taxon>
        <taxon>Stylophora</taxon>
    </lineage>
</organism>
<sequence>MTFKMAEPCGQAYEKSPQSDRGNREERVSRAIVAALIAALGPVSFGYCIGYSSSALEDLQNADNSSVVRLSADQGSWFSSLITVGAIFGSLVAGWAIDKLGRKVTIMSCVVPFVLGWLLISFAQNVAMLYIGRIISGLACGAISLATPVYISEIAPPRLRGTLGTFNQMGIVSGILLSFITGHALNWNWCAIIGIGFPACLLILMFFMPETVYWLLARGKEGHAYMTARWLRGPKADVGKEIMEIKDSLDLMHSFIHSFIHSFFMPPEKMERMSIQEFVKPSLLRPFAISLTLHFFQQSTGINAVMFYCATIFHKAGFQDKSTMVPILVGIIQVVAAAVSVVMIGRVGRRFLLIVGGVGMGISLFSLGSYFYISVNSPVTYYDFDLSWVAVTSVAVYIVAFGMTWGPCAWLIMSEIFPVKARGTASGFATLLNWTCAFTITKTFPFFIDTLTAAGTFWLYGSQAILAVIFVYVCVPETEGKSLEEIQRYFEGIEKKEKEIRETYV</sequence>
<dbReference type="FunFam" id="1.20.1250.20:FF:000055">
    <property type="entry name" value="Facilitated trehalose transporter Tret1-2 homolog"/>
    <property type="match status" value="1"/>
</dbReference>
<feature type="domain" description="Major facilitator superfamily (MFS) profile" evidence="10">
    <location>
        <begin position="34"/>
        <end position="479"/>
    </location>
</feature>
<name>A0A2B4SB79_STYPI</name>
<feature type="transmembrane region" description="Helical" evidence="9">
    <location>
        <begin position="351"/>
        <end position="373"/>
    </location>
</feature>
<dbReference type="AlphaFoldDB" id="A0A2B4SB79"/>
<feature type="transmembrane region" description="Helical" evidence="9">
    <location>
        <begin position="287"/>
        <end position="313"/>
    </location>
</feature>
<dbReference type="Pfam" id="PF00083">
    <property type="entry name" value="Sugar_tr"/>
    <property type="match status" value="1"/>
</dbReference>
<dbReference type="InterPro" id="IPR003663">
    <property type="entry name" value="Sugar/inositol_transpt"/>
</dbReference>
<evidence type="ECO:0000256" key="7">
    <source>
        <dbReference type="RuleBase" id="RU003346"/>
    </source>
</evidence>
<dbReference type="OrthoDB" id="4142200at2759"/>
<evidence type="ECO:0000256" key="5">
    <source>
        <dbReference type="ARBA" id="ARBA00023136"/>
    </source>
</evidence>
<reference evidence="12" key="1">
    <citation type="journal article" date="2017" name="bioRxiv">
        <title>Comparative analysis of the genomes of Stylophora pistillata and Acropora digitifera provides evidence for extensive differences between species of corals.</title>
        <authorList>
            <person name="Voolstra C.R."/>
            <person name="Li Y."/>
            <person name="Liew Y.J."/>
            <person name="Baumgarten S."/>
            <person name="Zoccola D."/>
            <person name="Flot J.-F."/>
            <person name="Tambutte S."/>
            <person name="Allemand D."/>
            <person name="Aranda M."/>
        </authorList>
    </citation>
    <scope>NUCLEOTIDE SEQUENCE [LARGE SCALE GENOMIC DNA]</scope>
</reference>
<feature type="transmembrane region" description="Helical" evidence="9">
    <location>
        <begin position="191"/>
        <end position="216"/>
    </location>
</feature>
<dbReference type="GO" id="GO:0005886">
    <property type="term" value="C:plasma membrane"/>
    <property type="evidence" value="ECO:0007669"/>
    <property type="project" value="UniProtKB-SubCell"/>
</dbReference>